<dbReference type="GeneTree" id="ENSGT00940000164178"/>
<feature type="domain" description="DOMON" evidence="13">
    <location>
        <begin position="226"/>
        <end position="341"/>
    </location>
</feature>
<gene>
    <name evidence="16" type="primary">LOC114658980</name>
</gene>
<dbReference type="InterPro" id="IPR042307">
    <property type="entry name" value="Reeler_sf"/>
</dbReference>
<dbReference type="InterPro" id="IPR002861">
    <property type="entry name" value="Reeler_dom"/>
</dbReference>
<dbReference type="GO" id="GO:0016020">
    <property type="term" value="C:membrane"/>
    <property type="evidence" value="ECO:0007669"/>
    <property type="project" value="UniProtKB-SubCell"/>
</dbReference>
<feature type="transmembrane region" description="Helical" evidence="11">
    <location>
        <begin position="521"/>
        <end position="542"/>
    </location>
</feature>
<feature type="transmembrane region" description="Helical" evidence="11">
    <location>
        <begin position="385"/>
        <end position="405"/>
    </location>
</feature>
<evidence type="ECO:0000259" key="15">
    <source>
        <dbReference type="PROSITE" id="PS51019"/>
    </source>
</evidence>
<evidence type="ECO:0000256" key="1">
    <source>
        <dbReference type="ARBA" id="ARBA00001970"/>
    </source>
</evidence>
<sequence length="586" mass="62337">MRKMQKQCFFVFLFIFENLVVTILGYSSGAPSSVCSSMLPSHNANPQSSSPPYSLTVGKSAYSPGDQITVTLSGNSYTGFLLEAQQVGGGNAVGSFNIPSNSVYMGLGCNGVPNSAVTHTSSSSKSSLSFTWVSSSSNSLGDIEFRATVVSSKKTFWTNVKSATVKANVVSNNPSSNTAAPTVTTTSTTSTTTQQGSFTKNSFNISSSGCGVTKTCFSSPASCDPSTSSSCYFMSSAATQDGIQFEIYGQTNGYVAVGFSDDQKMGSDDIYSCALNNGAVNVQHVYSIGQSLSSPLSSVNVSTIAASYSGGVMKCSFITKNAISTQQRSSTNTYFIFLANGPTSNGNMQFHPSIPIISPSKIDLLGFQVASGSVIQDPLIKAHGALMLIAWMTTGSIGMIIARYFKHVGKGKKIGGKDIWFQVHIFLMIMTISSTIIAFILAFVSAQSWSGGAHPVLGCIVMGLALIQPFGAIFRCAPTDERRPIFNYLHAVNAVIMKVLAVATIFLGLQLLSSSSTSAQWTVKVMGGFFGWECLIIIILDVKKFLKRKAIYENVSKDRLEPLILIIYIIGNLCFMIALLTGIGQT</sequence>
<dbReference type="CDD" id="cd08760">
    <property type="entry name" value="Cyt_b561_FRRS1_like"/>
    <property type="match status" value="1"/>
</dbReference>
<protein>
    <submittedName>
        <fullName evidence="16">Zgc:163022</fullName>
    </submittedName>
</protein>
<keyword evidence="6" id="KW-0249">Electron transport</keyword>
<dbReference type="Gene3D" id="1.20.120.1770">
    <property type="match status" value="1"/>
</dbReference>
<dbReference type="PROSITE" id="PS50939">
    <property type="entry name" value="CYTOCHROME_B561"/>
    <property type="match status" value="1"/>
</dbReference>
<reference evidence="16" key="1">
    <citation type="submission" date="2021-06" db="EMBL/GenBank/DDBJ databases">
        <authorList>
            <consortium name="Wellcome Sanger Institute Data Sharing"/>
        </authorList>
    </citation>
    <scope>NUCLEOTIDE SEQUENCE [LARGE SCALE GENOMIC DNA]</scope>
</reference>
<evidence type="ECO:0000313" key="16">
    <source>
        <dbReference type="Ensembl" id="ENSECRP00000025023.1"/>
    </source>
</evidence>
<organism evidence="16 17">
    <name type="scientific">Erpetoichthys calabaricus</name>
    <name type="common">Rope fish</name>
    <name type="synonym">Calamoichthys calabaricus</name>
    <dbReference type="NCBI Taxonomy" id="27687"/>
    <lineage>
        <taxon>Eukaryota</taxon>
        <taxon>Metazoa</taxon>
        <taxon>Chordata</taxon>
        <taxon>Craniata</taxon>
        <taxon>Vertebrata</taxon>
        <taxon>Euteleostomi</taxon>
        <taxon>Actinopterygii</taxon>
        <taxon>Polypteriformes</taxon>
        <taxon>Polypteridae</taxon>
        <taxon>Erpetoichthys</taxon>
    </lineage>
</organism>
<dbReference type="SMART" id="SM00665">
    <property type="entry name" value="B561"/>
    <property type="match status" value="1"/>
</dbReference>
<dbReference type="AlphaFoldDB" id="A0A8C4T088"/>
<dbReference type="PANTHER" id="PTHR45828">
    <property type="entry name" value="CYTOCHROME B561/FERRIC REDUCTASE TRANSMEMBRANE"/>
    <property type="match status" value="1"/>
</dbReference>
<dbReference type="Gene3D" id="2.60.40.4060">
    <property type="entry name" value="Reeler domain"/>
    <property type="match status" value="1"/>
</dbReference>
<name>A0A8C4T088_ERPCA</name>
<keyword evidence="12" id="KW-0732">Signal</keyword>
<keyword evidence="10" id="KW-0325">Glycoprotein</keyword>
<dbReference type="Pfam" id="PF02014">
    <property type="entry name" value="Reeler"/>
    <property type="match status" value="1"/>
</dbReference>
<feature type="transmembrane region" description="Helical" evidence="11">
    <location>
        <begin position="425"/>
        <end position="446"/>
    </location>
</feature>
<evidence type="ECO:0000256" key="5">
    <source>
        <dbReference type="ARBA" id="ARBA00022692"/>
    </source>
</evidence>
<feature type="signal peptide" evidence="12">
    <location>
        <begin position="1"/>
        <end position="25"/>
    </location>
</feature>
<dbReference type="CDD" id="cd08544">
    <property type="entry name" value="Reeler"/>
    <property type="match status" value="1"/>
</dbReference>
<keyword evidence="8" id="KW-0408">Iron</keyword>
<evidence type="ECO:0000256" key="10">
    <source>
        <dbReference type="ARBA" id="ARBA00023180"/>
    </source>
</evidence>
<keyword evidence="5 11" id="KW-0812">Transmembrane</keyword>
<dbReference type="InterPro" id="IPR006593">
    <property type="entry name" value="Cyt_b561/ferric_Rdtase_TM"/>
</dbReference>
<evidence type="ECO:0000313" key="17">
    <source>
        <dbReference type="Proteomes" id="UP000694620"/>
    </source>
</evidence>
<keyword evidence="4" id="KW-0813">Transport</keyword>
<keyword evidence="9 11" id="KW-0472">Membrane</keyword>
<evidence type="ECO:0000259" key="13">
    <source>
        <dbReference type="PROSITE" id="PS50836"/>
    </source>
</evidence>
<dbReference type="CDD" id="cd09628">
    <property type="entry name" value="DOMON_SDR_2_like"/>
    <property type="match status" value="1"/>
</dbReference>
<dbReference type="PROSITE" id="PS50836">
    <property type="entry name" value="DOMON"/>
    <property type="match status" value="1"/>
</dbReference>
<comment type="similarity">
    <text evidence="3">Belongs to the FRRS1 family.</text>
</comment>
<accession>A0A8C4T088</accession>
<dbReference type="InterPro" id="IPR051237">
    <property type="entry name" value="Ferric-chelate_Red/DefProt"/>
</dbReference>
<reference evidence="16" key="3">
    <citation type="submission" date="2025-09" db="UniProtKB">
        <authorList>
            <consortium name="Ensembl"/>
        </authorList>
    </citation>
    <scope>IDENTIFICATION</scope>
</reference>
<feature type="transmembrane region" description="Helical" evidence="11">
    <location>
        <begin position="486"/>
        <end position="509"/>
    </location>
</feature>
<evidence type="ECO:0000256" key="4">
    <source>
        <dbReference type="ARBA" id="ARBA00022448"/>
    </source>
</evidence>
<dbReference type="Ensembl" id="ENSECRT00000025563.1">
    <property type="protein sequence ID" value="ENSECRP00000025023.1"/>
    <property type="gene ID" value="ENSECRG00000016950.1"/>
</dbReference>
<proteinExistence type="inferred from homology"/>
<evidence type="ECO:0000256" key="2">
    <source>
        <dbReference type="ARBA" id="ARBA00004141"/>
    </source>
</evidence>
<evidence type="ECO:0000256" key="8">
    <source>
        <dbReference type="ARBA" id="ARBA00023004"/>
    </source>
</evidence>
<dbReference type="Pfam" id="PF03351">
    <property type="entry name" value="DOMON"/>
    <property type="match status" value="1"/>
</dbReference>
<dbReference type="Proteomes" id="UP000694620">
    <property type="component" value="Chromosome 10"/>
</dbReference>
<dbReference type="SMART" id="SM00664">
    <property type="entry name" value="DoH"/>
    <property type="match status" value="1"/>
</dbReference>
<evidence type="ECO:0000259" key="14">
    <source>
        <dbReference type="PROSITE" id="PS50939"/>
    </source>
</evidence>
<feature type="domain" description="Cytochrome b561" evidence="14">
    <location>
        <begin position="350"/>
        <end position="546"/>
    </location>
</feature>
<evidence type="ECO:0000256" key="12">
    <source>
        <dbReference type="SAM" id="SignalP"/>
    </source>
</evidence>
<comment type="subcellular location">
    <subcellularLocation>
        <location evidence="2">Membrane</location>
        <topology evidence="2">Multi-pass membrane protein</topology>
    </subcellularLocation>
</comment>
<feature type="transmembrane region" description="Helical" evidence="11">
    <location>
        <begin position="452"/>
        <end position="474"/>
    </location>
</feature>
<reference evidence="16" key="2">
    <citation type="submission" date="2025-08" db="UniProtKB">
        <authorList>
            <consortium name="Ensembl"/>
        </authorList>
    </citation>
    <scope>IDENTIFICATION</scope>
</reference>
<evidence type="ECO:0000256" key="3">
    <source>
        <dbReference type="ARBA" id="ARBA00009195"/>
    </source>
</evidence>
<evidence type="ECO:0000256" key="9">
    <source>
        <dbReference type="ARBA" id="ARBA00023136"/>
    </source>
</evidence>
<feature type="chain" id="PRO_5034806715" evidence="12">
    <location>
        <begin position="26"/>
        <end position="586"/>
    </location>
</feature>
<evidence type="ECO:0000256" key="11">
    <source>
        <dbReference type="SAM" id="Phobius"/>
    </source>
</evidence>
<feature type="domain" description="Reelin" evidence="15">
    <location>
        <begin position="16"/>
        <end position="181"/>
    </location>
</feature>
<evidence type="ECO:0000256" key="6">
    <source>
        <dbReference type="ARBA" id="ARBA00022982"/>
    </source>
</evidence>
<dbReference type="FunFam" id="2.60.40.4060:FF:000003">
    <property type="entry name" value="Ferric chelate reductase 1"/>
    <property type="match status" value="1"/>
</dbReference>
<dbReference type="InterPro" id="IPR005018">
    <property type="entry name" value="DOMON_domain"/>
</dbReference>
<comment type="cofactor">
    <cofactor evidence="1">
        <name>heme b</name>
        <dbReference type="ChEBI" id="CHEBI:60344"/>
    </cofactor>
</comment>
<keyword evidence="7 11" id="KW-1133">Transmembrane helix</keyword>
<feature type="transmembrane region" description="Helical" evidence="11">
    <location>
        <begin position="563"/>
        <end position="583"/>
    </location>
</feature>
<evidence type="ECO:0000256" key="7">
    <source>
        <dbReference type="ARBA" id="ARBA00022989"/>
    </source>
</evidence>
<dbReference type="PANTHER" id="PTHR45828:SF44">
    <property type="entry name" value="FERRIC-CHELATE REDUCTASE 1-RELATED"/>
    <property type="match status" value="1"/>
</dbReference>
<dbReference type="PROSITE" id="PS51019">
    <property type="entry name" value="REELIN"/>
    <property type="match status" value="1"/>
</dbReference>
<keyword evidence="17" id="KW-1185">Reference proteome</keyword>